<gene>
    <name evidence="2" type="ORF">R5R35_008045</name>
</gene>
<keyword evidence="1" id="KW-0812">Transmembrane</keyword>
<feature type="transmembrane region" description="Helical" evidence="1">
    <location>
        <begin position="77"/>
        <end position="97"/>
    </location>
</feature>
<protein>
    <submittedName>
        <fullName evidence="2">Uncharacterized protein</fullName>
    </submittedName>
</protein>
<keyword evidence="1" id="KW-1133">Transmembrane helix</keyword>
<feature type="transmembrane region" description="Helical" evidence="1">
    <location>
        <begin position="26"/>
        <end position="46"/>
    </location>
</feature>
<keyword evidence="3" id="KW-1185">Reference proteome</keyword>
<feature type="transmembrane region" description="Helical" evidence="1">
    <location>
        <begin position="136"/>
        <end position="162"/>
    </location>
</feature>
<name>A0AAN9VU36_9ORTH</name>
<dbReference type="EMBL" id="JAZDUA010000068">
    <property type="protein sequence ID" value="KAK7869826.1"/>
    <property type="molecule type" value="Genomic_DNA"/>
</dbReference>
<evidence type="ECO:0000313" key="2">
    <source>
        <dbReference type="EMBL" id="KAK7869826.1"/>
    </source>
</evidence>
<reference evidence="2 3" key="1">
    <citation type="submission" date="2024-03" db="EMBL/GenBank/DDBJ databases">
        <title>The genome assembly and annotation of the cricket Gryllus longicercus Weissman &amp; Gray.</title>
        <authorList>
            <person name="Szrajer S."/>
            <person name="Gray D."/>
            <person name="Ylla G."/>
        </authorList>
    </citation>
    <scope>NUCLEOTIDE SEQUENCE [LARGE SCALE GENOMIC DNA]</scope>
    <source>
        <strain evidence="2">DAG 2021-001</strain>
        <tissue evidence="2">Whole body minus gut</tissue>
    </source>
</reference>
<dbReference type="AlphaFoldDB" id="A0AAN9VU36"/>
<proteinExistence type="predicted"/>
<feature type="transmembrane region" description="Helical" evidence="1">
    <location>
        <begin position="109"/>
        <end position="130"/>
    </location>
</feature>
<keyword evidence="1" id="KW-0472">Membrane</keyword>
<organism evidence="2 3">
    <name type="scientific">Gryllus longicercus</name>
    <dbReference type="NCBI Taxonomy" id="2509291"/>
    <lineage>
        <taxon>Eukaryota</taxon>
        <taxon>Metazoa</taxon>
        <taxon>Ecdysozoa</taxon>
        <taxon>Arthropoda</taxon>
        <taxon>Hexapoda</taxon>
        <taxon>Insecta</taxon>
        <taxon>Pterygota</taxon>
        <taxon>Neoptera</taxon>
        <taxon>Polyneoptera</taxon>
        <taxon>Orthoptera</taxon>
        <taxon>Ensifera</taxon>
        <taxon>Gryllidea</taxon>
        <taxon>Grylloidea</taxon>
        <taxon>Gryllidae</taxon>
        <taxon>Gryllinae</taxon>
        <taxon>Gryllus</taxon>
    </lineage>
</organism>
<evidence type="ECO:0000256" key="1">
    <source>
        <dbReference type="SAM" id="Phobius"/>
    </source>
</evidence>
<dbReference type="Proteomes" id="UP001378592">
    <property type="component" value="Unassembled WGS sequence"/>
</dbReference>
<evidence type="ECO:0000313" key="3">
    <source>
        <dbReference type="Proteomes" id="UP001378592"/>
    </source>
</evidence>
<sequence length="223" mass="23851">MAISTTVLPSKCCGCSLRTSSISIGYFTLVISITFLGLTAAGGSLLNKHFCSGAEINGAWQSVCINTSQTHKLVVNLVAILAMLNATEAVLSIGLIWGATKRLESWVSGWIAVTTFWIVLHSTLAIAYAFAARDGWVITLTAVLGIFFLGTALLAMLTVLSYRKEMLNSSFRYAVLGEPDSAFHGVSAPILQTNNVLGTKAFPEGVCDETNSKMFTSENEVVK</sequence>
<comment type="caution">
    <text evidence="2">The sequence shown here is derived from an EMBL/GenBank/DDBJ whole genome shotgun (WGS) entry which is preliminary data.</text>
</comment>
<accession>A0AAN9VU36</accession>